<evidence type="ECO:0000313" key="2">
    <source>
        <dbReference type="EMBL" id="GMI44131.1"/>
    </source>
</evidence>
<gene>
    <name evidence="2" type="ORF">TrCOL_g3434</name>
</gene>
<reference evidence="3" key="1">
    <citation type="journal article" date="2023" name="Commun. Biol.">
        <title>Genome analysis of Parmales, the sister group of diatoms, reveals the evolutionary specialization of diatoms from phago-mixotrophs to photoautotrophs.</title>
        <authorList>
            <person name="Ban H."/>
            <person name="Sato S."/>
            <person name="Yoshikawa S."/>
            <person name="Yamada K."/>
            <person name="Nakamura Y."/>
            <person name="Ichinomiya M."/>
            <person name="Sato N."/>
            <person name="Blanc-Mathieu R."/>
            <person name="Endo H."/>
            <person name="Kuwata A."/>
            <person name="Ogata H."/>
        </authorList>
    </citation>
    <scope>NUCLEOTIDE SEQUENCE [LARGE SCALE GENOMIC DNA]</scope>
</reference>
<dbReference type="EMBL" id="BRYA01001470">
    <property type="protein sequence ID" value="GMI44131.1"/>
    <property type="molecule type" value="Genomic_DNA"/>
</dbReference>
<feature type="compositionally biased region" description="Basic and acidic residues" evidence="1">
    <location>
        <begin position="187"/>
        <end position="196"/>
    </location>
</feature>
<comment type="caution">
    <text evidence="2">The sequence shown here is derived from an EMBL/GenBank/DDBJ whole genome shotgun (WGS) entry which is preliminary data.</text>
</comment>
<organism evidence="2 3">
    <name type="scientific">Triparma columacea</name>
    <dbReference type="NCBI Taxonomy" id="722753"/>
    <lineage>
        <taxon>Eukaryota</taxon>
        <taxon>Sar</taxon>
        <taxon>Stramenopiles</taxon>
        <taxon>Ochrophyta</taxon>
        <taxon>Bolidophyceae</taxon>
        <taxon>Parmales</taxon>
        <taxon>Triparmaceae</taxon>
        <taxon>Triparma</taxon>
    </lineage>
</organism>
<keyword evidence="3" id="KW-1185">Reference proteome</keyword>
<protein>
    <submittedName>
        <fullName evidence="2">Uncharacterized protein</fullName>
    </submittedName>
</protein>
<evidence type="ECO:0000256" key="1">
    <source>
        <dbReference type="SAM" id="MobiDB-lite"/>
    </source>
</evidence>
<accession>A0A9W7GDN9</accession>
<sequence>MVDSSTTPSTLCNAVNEALELQQDLVTQTKSKINAPVPPTPPIFTQLQETLDRDSQQQNSAPFSLLDKLHELKSSLKDEFAKERKAKKASEVTLEPLPSPPRRGVAASPAPNRPSTKVIITQRKKKEAIKSPVRKTTMAKRAKQTTKKATPKRAKRTKKRISTPNETATPPMEGPTNQKVTTPHVPSPDKDSEAPKRQALTPYEKQLKSQLSRRNTQIELLKNQLIAHGDAPIEEVVSLEEANNRLKAALQKLMEGDEKAQDDFDKWDKFIQNHPEHIKAKEEEAKAWVENNRLPNEEACKTMKTFVPPNIYQSNLKELKKHLPEKIAQRIFTRKVLWLIRAEKTAIAKIHIAELKTKYQANALDIVELRAVVSALPPFFENDADGAKLAWKTGLVDRLHELVAQQERGDVLKRNSSYGDTKSGPFDPAASPLKITHHVSTPYGKNDIDSIRKTCQHGGTFTANRDTIRKAKEEPTVVVPNEDRINPEAIGSIIKGNENFLERLNSCLQGNKTDTVSTTSNATTEATAVIGNQTNNKDAIKAKLNGLFGGGVTMTKQKPLSSRNIPTSKLSFLEEIKAKKANKAAAKENSAPQTSTQSKLSFLEEITAKKAVTTNDENITPTKHLQPVKAANSTTCRAFALADRTNTPSSTLKVQAKKSNTSSFLEELTKRRACIE</sequence>
<name>A0A9W7GDN9_9STRA</name>
<feature type="region of interest" description="Disordered" evidence="1">
    <location>
        <begin position="414"/>
        <end position="433"/>
    </location>
</feature>
<dbReference type="AlphaFoldDB" id="A0A9W7GDN9"/>
<feature type="compositionally biased region" description="Basic residues" evidence="1">
    <location>
        <begin position="137"/>
        <end position="161"/>
    </location>
</feature>
<feature type="region of interest" description="Disordered" evidence="1">
    <location>
        <begin position="82"/>
        <end position="211"/>
    </location>
</feature>
<evidence type="ECO:0000313" key="3">
    <source>
        <dbReference type="Proteomes" id="UP001165065"/>
    </source>
</evidence>
<proteinExistence type="predicted"/>
<dbReference type="OrthoDB" id="206734at2759"/>
<dbReference type="Proteomes" id="UP001165065">
    <property type="component" value="Unassembled WGS sequence"/>
</dbReference>